<dbReference type="AlphaFoldDB" id="A0A2M8C100"/>
<reference evidence="2" key="1">
    <citation type="submission" date="2017-09" db="EMBL/GenBank/DDBJ databases">
        <title>Depth-based differentiation of microbial function through sediment-hosted aquifers and enrichment of novel symbionts in the deep terrestrial subsurface.</title>
        <authorList>
            <person name="Probst A.J."/>
            <person name="Ladd B."/>
            <person name="Jarett J.K."/>
            <person name="Geller-Mcgrath D.E."/>
            <person name="Sieber C.M.K."/>
            <person name="Emerson J.B."/>
            <person name="Anantharaman K."/>
            <person name="Thomas B.C."/>
            <person name="Malmstrom R."/>
            <person name="Stieglmeier M."/>
            <person name="Klingl A."/>
            <person name="Woyke T."/>
            <person name="Ryan C.M."/>
            <person name="Banfield J.F."/>
        </authorList>
    </citation>
    <scope>NUCLEOTIDE SEQUENCE [LARGE SCALE GENOMIC DNA]</scope>
</reference>
<feature type="non-terminal residue" evidence="1">
    <location>
        <position position="120"/>
    </location>
</feature>
<accession>A0A2M8C100</accession>
<evidence type="ECO:0000313" key="1">
    <source>
        <dbReference type="EMBL" id="PJB49753.1"/>
    </source>
</evidence>
<dbReference type="EMBL" id="PFUA01000076">
    <property type="protein sequence ID" value="PJB49753.1"/>
    <property type="molecule type" value="Genomic_DNA"/>
</dbReference>
<sequence>MPKRIISVLSVIVLVSGLLIIEVSPIQAATLTNVTDNLDSQFVRQTTNQTIKFTTATGDLSAPAIPTLTVTGATGTTSWGYEITAFSANGETLSSAESVTTTGTSTLNSSNYIKIDWTAV</sequence>
<proteinExistence type="predicted"/>
<protein>
    <submittedName>
        <fullName evidence="1">Uncharacterized protein</fullName>
    </submittedName>
</protein>
<gene>
    <name evidence="1" type="ORF">CO102_03095</name>
</gene>
<evidence type="ECO:0000313" key="2">
    <source>
        <dbReference type="Proteomes" id="UP000228770"/>
    </source>
</evidence>
<dbReference type="Proteomes" id="UP000228770">
    <property type="component" value="Unassembled WGS sequence"/>
</dbReference>
<name>A0A2M8C100_9BACT</name>
<comment type="caution">
    <text evidence="1">The sequence shown here is derived from an EMBL/GenBank/DDBJ whole genome shotgun (WGS) entry which is preliminary data.</text>
</comment>
<organism evidence="1 2">
    <name type="scientific">Candidatus Brennerbacteria bacterium CG_4_9_14_3_um_filter_43_9</name>
    <dbReference type="NCBI Taxonomy" id="1974522"/>
    <lineage>
        <taxon>Bacteria</taxon>
        <taxon>Candidatus Brenneribacteriota</taxon>
    </lineage>
</organism>